<dbReference type="SMART" id="SM00822">
    <property type="entry name" value="PKS_KR"/>
    <property type="match status" value="1"/>
</dbReference>
<evidence type="ECO:0000256" key="1">
    <source>
        <dbReference type="ARBA" id="ARBA00006484"/>
    </source>
</evidence>
<evidence type="ECO:0000256" key="3">
    <source>
        <dbReference type="ARBA" id="ARBA00023027"/>
    </source>
</evidence>
<comment type="similarity">
    <text evidence="1">Belongs to the short-chain dehydrogenases/reductases (SDR) family.</text>
</comment>
<dbReference type="EC" id="1.1.1.47" evidence="5"/>
<dbReference type="PANTHER" id="PTHR24321">
    <property type="entry name" value="DEHYDROGENASES, SHORT CHAIN"/>
    <property type="match status" value="1"/>
</dbReference>
<keyword evidence="6" id="KW-1185">Reference proteome</keyword>
<keyword evidence="2 5" id="KW-0560">Oxidoreductase</keyword>
<dbReference type="Gene3D" id="3.40.50.720">
    <property type="entry name" value="NAD(P)-binding Rossmann-like Domain"/>
    <property type="match status" value="1"/>
</dbReference>
<keyword evidence="3" id="KW-0520">NAD</keyword>
<dbReference type="NCBIfam" id="NF005559">
    <property type="entry name" value="PRK07231.1"/>
    <property type="match status" value="1"/>
</dbReference>
<evidence type="ECO:0000313" key="5">
    <source>
        <dbReference type="EMBL" id="QRG69023.1"/>
    </source>
</evidence>
<dbReference type="EMBL" id="CP069127">
    <property type="protein sequence ID" value="QRG69023.1"/>
    <property type="molecule type" value="Genomic_DNA"/>
</dbReference>
<reference evidence="5 6" key="1">
    <citation type="submission" date="2021-01" db="EMBL/GenBank/DDBJ databases">
        <title>Identification of strong promoters based on the transcriptome of Brevibacillus choshinensis.</title>
        <authorList>
            <person name="Yao D."/>
            <person name="Zhang K."/>
            <person name="Wu J."/>
        </authorList>
    </citation>
    <scope>NUCLEOTIDE SEQUENCE [LARGE SCALE GENOMIC DNA]</scope>
    <source>
        <strain evidence="5 6">HPD31-SP3</strain>
    </source>
</reference>
<feature type="domain" description="Ketoreductase" evidence="4">
    <location>
        <begin position="7"/>
        <end position="187"/>
    </location>
</feature>
<organism evidence="5 6">
    <name type="scientific">Brevibacillus choshinensis</name>
    <dbReference type="NCBI Taxonomy" id="54911"/>
    <lineage>
        <taxon>Bacteria</taxon>
        <taxon>Bacillati</taxon>
        <taxon>Bacillota</taxon>
        <taxon>Bacilli</taxon>
        <taxon>Bacillales</taxon>
        <taxon>Paenibacillaceae</taxon>
        <taxon>Brevibacillus</taxon>
    </lineage>
</organism>
<dbReference type="CDD" id="cd05233">
    <property type="entry name" value="SDR_c"/>
    <property type="match status" value="1"/>
</dbReference>
<dbReference type="InterPro" id="IPR057326">
    <property type="entry name" value="KR_dom"/>
</dbReference>
<gene>
    <name evidence="5" type="ORF">JNE38_07750</name>
</gene>
<name>A0ABX7FTH6_BRECH</name>
<dbReference type="PRINTS" id="PR00081">
    <property type="entry name" value="GDHRDH"/>
</dbReference>
<evidence type="ECO:0000256" key="2">
    <source>
        <dbReference type="ARBA" id="ARBA00023002"/>
    </source>
</evidence>
<evidence type="ECO:0000259" key="4">
    <source>
        <dbReference type="SMART" id="SM00822"/>
    </source>
</evidence>
<dbReference type="PRINTS" id="PR00080">
    <property type="entry name" value="SDRFAMILY"/>
</dbReference>
<sequence>MSQAQAKTAVITGAAGGIGKELARRMAQRGVNLVLVDLNEDALKSVVRELNLEDASSLIVTADVSKEEDVQNYVNKAVEKFGTIDYFANNAGIEGPMGLIEEQSVKALDLVYNVNVRGVYLGLQYVIPVMKKQKSGAILNTSSLAGLMGAPGMSPYIMSKHAVVGLTRVAANEVAPHGIRVNAVLPGTINTRMMRQIEANSGSADDFKVANEAATPLGRYGEPQEVAAVMNFLLSDEASFVTASLYTVDGGMMGQ</sequence>
<dbReference type="SUPFAM" id="SSF51735">
    <property type="entry name" value="NAD(P)-binding Rossmann-fold domains"/>
    <property type="match status" value="1"/>
</dbReference>
<dbReference type="Pfam" id="PF13561">
    <property type="entry name" value="adh_short_C2"/>
    <property type="match status" value="1"/>
</dbReference>
<dbReference type="RefSeq" id="WP_203356020.1">
    <property type="nucleotide sequence ID" value="NZ_CP069127.1"/>
</dbReference>
<dbReference type="PANTHER" id="PTHR24321:SF8">
    <property type="entry name" value="ESTRADIOL 17-BETA-DEHYDROGENASE 8-RELATED"/>
    <property type="match status" value="1"/>
</dbReference>
<dbReference type="InterPro" id="IPR002347">
    <property type="entry name" value="SDR_fam"/>
</dbReference>
<dbReference type="InterPro" id="IPR036291">
    <property type="entry name" value="NAD(P)-bd_dom_sf"/>
</dbReference>
<evidence type="ECO:0000313" key="6">
    <source>
        <dbReference type="Proteomes" id="UP000596248"/>
    </source>
</evidence>
<dbReference type="GO" id="GO:0047936">
    <property type="term" value="F:glucose 1-dehydrogenase [NAD(P)+] activity"/>
    <property type="evidence" value="ECO:0007669"/>
    <property type="project" value="UniProtKB-EC"/>
</dbReference>
<accession>A0ABX7FTH6</accession>
<dbReference type="Proteomes" id="UP000596248">
    <property type="component" value="Chromosome"/>
</dbReference>
<proteinExistence type="inferred from homology"/>
<protein>
    <submittedName>
        <fullName evidence="5">Glucose 1-dehydrogenase</fullName>
        <ecNumber evidence="5">1.1.1.47</ecNumber>
    </submittedName>
</protein>